<keyword evidence="3" id="KW-0479">Metal-binding</keyword>
<dbReference type="Gene3D" id="3.20.20.70">
    <property type="entry name" value="Aldolase class I"/>
    <property type="match status" value="1"/>
</dbReference>
<dbReference type="InterPro" id="IPR008567">
    <property type="entry name" value="BKACE"/>
</dbReference>
<evidence type="ECO:0000256" key="1">
    <source>
        <dbReference type="ARBA" id="ARBA00001947"/>
    </source>
</evidence>
<gene>
    <name evidence="5" type="ORF">D3227_37490</name>
</gene>
<name>A0A3A5JTS5_9HYPH</name>
<sequence>MLKSPAAREEIDLEKLIITAAYDSRVSYPANHFCMPSTRENVPLIADEYVRCLNAGAAIAHLHGVRRLEDKIQEDGKKLSRLDVDGWREMTEGIKEEADCIIQYGIAGARLDDRVPLMKLGPDMMAVAFNAHDEYFQPDKNYPPNAIYALHPLDELRDYAQVTRQHGVKMELETFHTGAVWNMRKLMEEGLLDERIWTTLFIGWSGGSWTPCTERGLLYLIDCLPEGVVWNVSCMDPLRHWNILAMAISMGGHVRVGYEDNPYLNPGELADSCARLVDKVVALAHMLGREIASPQEAREIIGLKAA</sequence>
<dbReference type="AlphaFoldDB" id="A0A3A5JTS5"/>
<evidence type="ECO:0000313" key="5">
    <source>
        <dbReference type="EMBL" id="RJT26110.1"/>
    </source>
</evidence>
<organism evidence="5 6">
    <name type="scientific">Mesorhizobium waimense</name>
    <dbReference type="NCBI Taxonomy" id="1300307"/>
    <lineage>
        <taxon>Bacteria</taxon>
        <taxon>Pseudomonadati</taxon>
        <taxon>Pseudomonadota</taxon>
        <taxon>Alphaproteobacteria</taxon>
        <taxon>Hyphomicrobiales</taxon>
        <taxon>Phyllobacteriaceae</taxon>
        <taxon>Mesorhizobium</taxon>
    </lineage>
</organism>
<dbReference type="GO" id="GO:0043720">
    <property type="term" value="F:3-keto-5-aminohexanoate cleavage activity"/>
    <property type="evidence" value="ECO:0007669"/>
    <property type="project" value="InterPro"/>
</dbReference>
<dbReference type="PANTHER" id="PTHR37418">
    <property type="entry name" value="3-KETO-5-AMINOHEXANOATE CLEAVAGE ENZYME-RELATED"/>
    <property type="match status" value="1"/>
</dbReference>
<keyword evidence="6" id="KW-1185">Reference proteome</keyword>
<evidence type="ECO:0000256" key="4">
    <source>
        <dbReference type="ARBA" id="ARBA00022833"/>
    </source>
</evidence>
<comment type="cofactor">
    <cofactor evidence="1">
        <name>Zn(2+)</name>
        <dbReference type="ChEBI" id="CHEBI:29105"/>
    </cofactor>
</comment>
<dbReference type="EMBL" id="QZWZ01000073">
    <property type="protein sequence ID" value="RJT26110.1"/>
    <property type="molecule type" value="Genomic_DNA"/>
</dbReference>
<evidence type="ECO:0000313" key="6">
    <source>
        <dbReference type="Proteomes" id="UP000272706"/>
    </source>
</evidence>
<accession>A0A3A5JTS5</accession>
<keyword evidence="4" id="KW-0862">Zinc</keyword>
<evidence type="ECO:0000256" key="3">
    <source>
        <dbReference type="ARBA" id="ARBA00022723"/>
    </source>
</evidence>
<dbReference type="Proteomes" id="UP000272706">
    <property type="component" value="Unassembled WGS sequence"/>
</dbReference>
<proteinExistence type="predicted"/>
<dbReference type="Pfam" id="PF05853">
    <property type="entry name" value="BKACE"/>
    <property type="match status" value="1"/>
</dbReference>
<keyword evidence="2" id="KW-0808">Transferase</keyword>
<dbReference type="OrthoDB" id="9805277at2"/>
<reference evidence="5 6" key="1">
    <citation type="submission" date="2018-09" db="EMBL/GenBank/DDBJ databases">
        <title>Mesorhizobium carmichaelinearum sp. nov. isolated from Carmichaelinea spp. root nodules in New Zealand.</title>
        <authorList>
            <person name="De Meyer S.E."/>
        </authorList>
    </citation>
    <scope>NUCLEOTIDE SEQUENCE [LARGE SCALE GENOMIC DNA]</scope>
    <source>
        <strain evidence="5 6">ICMP19557</strain>
    </source>
</reference>
<comment type="caution">
    <text evidence="5">The sequence shown here is derived from an EMBL/GenBank/DDBJ whole genome shotgun (WGS) entry which is preliminary data.</text>
</comment>
<evidence type="ECO:0000256" key="2">
    <source>
        <dbReference type="ARBA" id="ARBA00022679"/>
    </source>
</evidence>
<dbReference type="InterPro" id="IPR013785">
    <property type="entry name" value="Aldolase_TIM"/>
</dbReference>
<protein>
    <submittedName>
        <fullName evidence="5">3-keto-5-aminohexanoate cleavage protein</fullName>
    </submittedName>
</protein>
<dbReference type="PANTHER" id="PTHR37418:SF2">
    <property type="entry name" value="3-KETO-5-AMINOHEXANOATE CLEAVAGE ENZYME"/>
    <property type="match status" value="1"/>
</dbReference>
<dbReference type="GO" id="GO:0046872">
    <property type="term" value="F:metal ion binding"/>
    <property type="evidence" value="ECO:0007669"/>
    <property type="project" value="UniProtKB-KW"/>
</dbReference>